<evidence type="ECO:0000256" key="2">
    <source>
        <dbReference type="ARBA" id="ARBA00011881"/>
    </source>
</evidence>
<gene>
    <name evidence="6" type="primary">106092153</name>
</gene>
<dbReference type="GO" id="GO:0050038">
    <property type="term" value="F:L-xylulose reductase (NADPH) activity"/>
    <property type="evidence" value="ECO:0007669"/>
    <property type="project" value="TreeGrafter"/>
</dbReference>
<feature type="domain" description="Ketoreductase" evidence="5">
    <location>
        <begin position="8"/>
        <end position="191"/>
    </location>
</feature>
<evidence type="ECO:0000259" key="5">
    <source>
        <dbReference type="SMART" id="SM00822"/>
    </source>
</evidence>
<dbReference type="PROSITE" id="PS00061">
    <property type="entry name" value="ADH_SHORT"/>
    <property type="match status" value="1"/>
</dbReference>
<dbReference type="OrthoDB" id="1393670at2759"/>
<dbReference type="FunFam" id="3.40.50.720:FF:000214">
    <property type="entry name" value="L-xylulose reductase"/>
    <property type="match status" value="1"/>
</dbReference>
<evidence type="ECO:0000256" key="1">
    <source>
        <dbReference type="ARBA" id="ARBA00006484"/>
    </source>
</evidence>
<dbReference type="PANTHER" id="PTHR44252:SF3">
    <property type="entry name" value="D-ERYTHRULOSE REDUCTASE-RELATED"/>
    <property type="match status" value="1"/>
</dbReference>
<proteinExistence type="inferred from homology"/>
<dbReference type="Proteomes" id="UP000095300">
    <property type="component" value="Unassembled WGS sequence"/>
</dbReference>
<dbReference type="PANTHER" id="PTHR44252">
    <property type="entry name" value="D-ERYTHRULOSE REDUCTASE"/>
    <property type="match status" value="1"/>
</dbReference>
<dbReference type="InterPro" id="IPR036291">
    <property type="entry name" value="NAD(P)-bd_dom_sf"/>
</dbReference>
<evidence type="ECO:0000313" key="6">
    <source>
        <dbReference type="EnsemblMetazoa" id="SCAU010901-PA"/>
    </source>
</evidence>
<dbReference type="InterPro" id="IPR051737">
    <property type="entry name" value="L-xylulose/Carbonyl_redctase"/>
</dbReference>
<reference evidence="6" key="1">
    <citation type="submission" date="2020-05" db="UniProtKB">
        <authorList>
            <consortium name="EnsemblMetazoa"/>
        </authorList>
    </citation>
    <scope>IDENTIFICATION</scope>
    <source>
        <strain evidence="6">USDA</strain>
    </source>
</reference>
<dbReference type="SUPFAM" id="SSF51735">
    <property type="entry name" value="NAD(P)-binding Rossmann-fold domains"/>
    <property type="match status" value="1"/>
</dbReference>
<dbReference type="GO" id="GO:0006629">
    <property type="term" value="P:lipid metabolic process"/>
    <property type="evidence" value="ECO:0007669"/>
    <property type="project" value="UniProtKB-ARBA"/>
</dbReference>
<dbReference type="PRINTS" id="PR00081">
    <property type="entry name" value="GDHRDH"/>
</dbReference>
<sequence>MYENMKNKTILVTGAGAGIGNDLCKQLAEAGANVVAVARSSEQLKELRSFNSSIKTFQVDLKDWSQVRQTLANVPALDGLVNNAGIAIIRPFTELTEQDFDDTFDVNIKAVFNVTQTVLPKLKENSSVVMVSSLAASRSFDGHAVYSATKAAVDSLTRSLALELGPRKIRVNSVNPTVVLTKMGRDNWSDPAKAGPLLAHIPQRRFCEVQEVVDAIVFLLSDKSSFVNGHHLNLEGGYSVS</sequence>
<evidence type="ECO:0000313" key="7">
    <source>
        <dbReference type="Proteomes" id="UP000095300"/>
    </source>
</evidence>
<dbReference type="GO" id="GO:0004090">
    <property type="term" value="F:carbonyl reductase (NADPH) activity"/>
    <property type="evidence" value="ECO:0007669"/>
    <property type="project" value="TreeGrafter"/>
</dbReference>
<keyword evidence="7" id="KW-1185">Reference proteome</keyword>
<dbReference type="InterPro" id="IPR020904">
    <property type="entry name" value="Sc_DH/Rdtase_CS"/>
</dbReference>
<dbReference type="PRINTS" id="PR00080">
    <property type="entry name" value="SDRFAMILY"/>
</dbReference>
<dbReference type="InterPro" id="IPR002347">
    <property type="entry name" value="SDR_fam"/>
</dbReference>
<organism evidence="6 7">
    <name type="scientific">Stomoxys calcitrans</name>
    <name type="common">Stable fly</name>
    <name type="synonym">Conops calcitrans</name>
    <dbReference type="NCBI Taxonomy" id="35570"/>
    <lineage>
        <taxon>Eukaryota</taxon>
        <taxon>Metazoa</taxon>
        <taxon>Ecdysozoa</taxon>
        <taxon>Arthropoda</taxon>
        <taxon>Hexapoda</taxon>
        <taxon>Insecta</taxon>
        <taxon>Pterygota</taxon>
        <taxon>Neoptera</taxon>
        <taxon>Endopterygota</taxon>
        <taxon>Diptera</taxon>
        <taxon>Brachycera</taxon>
        <taxon>Muscomorpha</taxon>
        <taxon>Muscoidea</taxon>
        <taxon>Muscidae</taxon>
        <taxon>Stomoxys</taxon>
    </lineage>
</organism>
<protein>
    <recommendedName>
        <fullName evidence="5">Ketoreductase domain-containing protein</fullName>
    </recommendedName>
</protein>
<accession>A0A1I8PT90</accession>
<dbReference type="KEGG" id="scac:106092153"/>
<dbReference type="Gene3D" id="3.40.50.720">
    <property type="entry name" value="NAD(P)-binding Rossmann-like Domain"/>
    <property type="match status" value="1"/>
</dbReference>
<dbReference type="EnsemblMetazoa" id="SCAU010901-RA">
    <property type="protein sequence ID" value="SCAU010901-PA"/>
    <property type="gene ID" value="SCAU010901"/>
</dbReference>
<name>A0A1I8PT90_STOCA</name>
<dbReference type="GO" id="GO:0005997">
    <property type="term" value="P:xylulose metabolic process"/>
    <property type="evidence" value="ECO:0007669"/>
    <property type="project" value="TreeGrafter"/>
</dbReference>
<dbReference type="InterPro" id="IPR057326">
    <property type="entry name" value="KR_dom"/>
</dbReference>
<dbReference type="SMART" id="SM00822">
    <property type="entry name" value="PKS_KR"/>
    <property type="match status" value="1"/>
</dbReference>
<comment type="subunit">
    <text evidence="2">Homotetramer.</text>
</comment>
<dbReference type="STRING" id="35570.A0A1I8PT90"/>
<dbReference type="AlphaFoldDB" id="A0A1I8PT90"/>
<keyword evidence="3" id="KW-0521">NADP</keyword>
<dbReference type="Pfam" id="PF13561">
    <property type="entry name" value="adh_short_C2"/>
    <property type="match status" value="1"/>
</dbReference>
<evidence type="ECO:0000256" key="3">
    <source>
        <dbReference type="ARBA" id="ARBA00022857"/>
    </source>
</evidence>
<keyword evidence="4" id="KW-0560">Oxidoreductase</keyword>
<evidence type="ECO:0000256" key="4">
    <source>
        <dbReference type="ARBA" id="ARBA00023002"/>
    </source>
</evidence>
<dbReference type="GO" id="GO:0006006">
    <property type="term" value="P:glucose metabolic process"/>
    <property type="evidence" value="ECO:0007669"/>
    <property type="project" value="TreeGrafter"/>
</dbReference>
<dbReference type="VEuPathDB" id="VectorBase:SCAU010901"/>
<comment type="similarity">
    <text evidence="1">Belongs to the short-chain dehydrogenases/reductases (SDR) family.</text>
</comment>